<dbReference type="SUPFAM" id="SSF103473">
    <property type="entry name" value="MFS general substrate transporter"/>
    <property type="match status" value="1"/>
</dbReference>
<evidence type="ECO:0000256" key="1">
    <source>
        <dbReference type="ARBA" id="ARBA00004141"/>
    </source>
</evidence>
<protein>
    <submittedName>
        <fullName evidence="8">Uncharacterized protein</fullName>
    </submittedName>
</protein>
<dbReference type="InterPro" id="IPR036259">
    <property type="entry name" value="MFS_trans_sf"/>
</dbReference>
<dbReference type="InterPro" id="IPR000109">
    <property type="entry name" value="POT_fam"/>
</dbReference>
<dbReference type="PANTHER" id="PTHR11654">
    <property type="entry name" value="OLIGOPEPTIDE TRANSPORTER-RELATED"/>
    <property type="match status" value="1"/>
</dbReference>
<feature type="transmembrane region" description="Helical" evidence="7">
    <location>
        <begin position="140"/>
        <end position="162"/>
    </location>
</feature>
<feature type="transmembrane region" description="Helical" evidence="7">
    <location>
        <begin position="104"/>
        <end position="120"/>
    </location>
</feature>
<dbReference type="AlphaFoldDB" id="A0A9Q1MEV6"/>
<keyword evidence="9" id="KW-1185">Reference proteome</keyword>
<dbReference type="OrthoDB" id="1898501at2759"/>
<evidence type="ECO:0000313" key="8">
    <source>
        <dbReference type="EMBL" id="KAJ8558175.1"/>
    </source>
</evidence>
<evidence type="ECO:0000256" key="3">
    <source>
        <dbReference type="ARBA" id="ARBA00022692"/>
    </source>
</evidence>
<dbReference type="GO" id="GO:0022857">
    <property type="term" value="F:transmembrane transporter activity"/>
    <property type="evidence" value="ECO:0007669"/>
    <property type="project" value="InterPro"/>
</dbReference>
<keyword evidence="4 7" id="KW-1133">Transmembrane helix</keyword>
<evidence type="ECO:0000256" key="4">
    <source>
        <dbReference type="ARBA" id="ARBA00022989"/>
    </source>
</evidence>
<dbReference type="Pfam" id="PF00854">
    <property type="entry name" value="PTR2"/>
    <property type="match status" value="1"/>
</dbReference>
<evidence type="ECO:0000313" key="9">
    <source>
        <dbReference type="Proteomes" id="UP001152561"/>
    </source>
</evidence>
<keyword evidence="5 7" id="KW-0472">Membrane</keyword>
<dbReference type="Gene3D" id="1.20.1250.20">
    <property type="entry name" value="MFS general substrate transporter like domains"/>
    <property type="match status" value="2"/>
</dbReference>
<evidence type="ECO:0000256" key="7">
    <source>
        <dbReference type="SAM" id="Phobius"/>
    </source>
</evidence>
<reference evidence="9" key="1">
    <citation type="journal article" date="2023" name="Proc. Natl. Acad. Sci. U.S.A.">
        <title>Genomic and structural basis for evolution of tropane alkaloid biosynthesis.</title>
        <authorList>
            <person name="Wanga Y.-J."/>
            <person name="Taina T."/>
            <person name="Yua J.-Y."/>
            <person name="Lia J."/>
            <person name="Xua B."/>
            <person name="Chenc J."/>
            <person name="D'Auriad J.C."/>
            <person name="Huanga J.-P."/>
            <person name="Huanga S.-X."/>
        </authorList>
    </citation>
    <scope>NUCLEOTIDE SEQUENCE [LARGE SCALE GENOMIC DNA]</scope>
    <source>
        <strain evidence="9">cv. KIB-2019</strain>
    </source>
</reference>
<comment type="similarity">
    <text evidence="2">Belongs to the major facilitator superfamily. Proton-dependent oligopeptide transporter (POT/PTR) (TC 2.A.17) family.</text>
</comment>
<comment type="similarity">
    <text evidence="6">Belongs to the major facilitator superfamily. Phosphate:H(+) symporter (TC 2.A.1.9) family.</text>
</comment>
<feature type="transmembrane region" description="Helical" evidence="7">
    <location>
        <begin position="79"/>
        <end position="97"/>
    </location>
</feature>
<evidence type="ECO:0000256" key="2">
    <source>
        <dbReference type="ARBA" id="ARBA00005982"/>
    </source>
</evidence>
<sequence length="219" mass="24434">MTEEEKGASNGSEDYTQDGTVDLKGRPVLRSKTGKWRACYFIVGYEVFERMTFYGIATNLVIYLSNELHEGTVKSSNNVTNWVGTVWLTPIIGAYIADALLGRYWTFLISSSIYLVHLSWNSLLQHFPCLLARQCGWGVGYGLPTTGLAVSIMVFLLGTGYYRHKTPSGSPFTRIAQVLVAAARKWKVVVPNDPKELHELSLEEYASSAGIFRIDQPLL</sequence>
<name>A0A9Q1MEV6_9SOLA</name>
<accession>A0A9Q1MEV6</accession>
<dbReference type="EMBL" id="JAJAGQ010000007">
    <property type="protein sequence ID" value="KAJ8558175.1"/>
    <property type="molecule type" value="Genomic_DNA"/>
</dbReference>
<dbReference type="GO" id="GO:0016020">
    <property type="term" value="C:membrane"/>
    <property type="evidence" value="ECO:0007669"/>
    <property type="project" value="UniProtKB-SubCell"/>
</dbReference>
<gene>
    <name evidence="8" type="ORF">K7X08_004941</name>
</gene>
<organism evidence="8 9">
    <name type="scientific">Anisodus acutangulus</name>
    <dbReference type="NCBI Taxonomy" id="402998"/>
    <lineage>
        <taxon>Eukaryota</taxon>
        <taxon>Viridiplantae</taxon>
        <taxon>Streptophyta</taxon>
        <taxon>Embryophyta</taxon>
        <taxon>Tracheophyta</taxon>
        <taxon>Spermatophyta</taxon>
        <taxon>Magnoliopsida</taxon>
        <taxon>eudicotyledons</taxon>
        <taxon>Gunneridae</taxon>
        <taxon>Pentapetalae</taxon>
        <taxon>asterids</taxon>
        <taxon>lamiids</taxon>
        <taxon>Solanales</taxon>
        <taxon>Solanaceae</taxon>
        <taxon>Solanoideae</taxon>
        <taxon>Hyoscyameae</taxon>
        <taxon>Anisodus</taxon>
    </lineage>
</organism>
<comment type="subcellular location">
    <subcellularLocation>
        <location evidence="1">Membrane</location>
        <topology evidence="1">Multi-pass membrane protein</topology>
    </subcellularLocation>
</comment>
<comment type="caution">
    <text evidence="8">The sequence shown here is derived from an EMBL/GenBank/DDBJ whole genome shotgun (WGS) entry which is preliminary data.</text>
</comment>
<proteinExistence type="inferred from homology"/>
<dbReference type="Proteomes" id="UP001152561">
    <property type="component" value="Unassembled WGS sequence"/>
</dbReference>
<evidence type="ECO:0000256" key="6">
    <source>
        <dbReference type="ARBA" id="ARBA00044504"/>
    </source>
</evidence>
<keyword evidence="3 7" id="KW-0812">Transmembrane</keyword>
<evidence type="ECO:0000256" key="5">
    <source>
        <dbReference type="ARBA" id="ARBA00023136"/>
    </source>
</evidence>